<name>A0ABR2VUN5_9FUNG</name>
<evidence type="ECO:0000313" key="4">
    <source>
        <dbReference type="Proteomes" id="UP001479436"/>
    </source>
</evidence>
<organism evidence="3 4">
    <name type="scientific">Basidiobolus ranarum</name>
    <dbReference type="NCBI Taxonomy" id="34480"/>
    <lineage>
        <taxon>Eukaryota</taxon>
        <taxon>Fungi</taxon>
        <taxon>Fungi incertae sedis</taxon>
        <taxon>Zoopagomycota</taxon>
        <taxon>Entomophthoromycotina</taxon>
        <taxon>Basidiobolomycetes</taxon>
        <taxon>Basidiobolales</taxon>
        <taxon>Basidiobolaceae</taxon>
        <taxon>Basidiobolus</taxon>
    </lineage>
</organism>
<keyword evidence="2" id="KW-0732">Signal</keyword>
<accession>A0ABR2VUN5</accession>
<comment type="caution">
    <text evidence="3">The sequence shown here is derived from an EMBL/GenBank/DDBJ whole genome shotgun (WGS) entry which is preliminary data.</text>
</comment>
<evidence type="ECO:0000313" key="3">
    <source>
        <dbReference type="EMBL" id="KAK9701853.1"/>
    </source>
</evidence>
<feature type="signal peptide" evidence="2">
    <location>
        <begin position="1"/>
        <end position="17"/>
    </location>
</feature>
<protein>
    <submittedName>
        <fullName evidence="3">Uncharacterized protein</fullName>
    </submittedName>
</protein>
<feature type="compositionally biased region" description="Polar residues" evidence="1">
    <location>
        <begin position="24"/>
        <end position="54"/>
    </location>
</feature>
<sequence length="60" mass="6615">MKFILVSILFGVVVVQAAPLPQTRSNPNDFNFGAQQEQASPNQGTFVRPSNTRNGIERLN</sequence>
<proteinExistence type="predicted"/>
<evidence type="ECO:0000256" key="1">
    <source>
        <dbReference type="SAM" id="MobiDB-lite"/>
    </source>
</evidence>
<gene>
    <name evidence="3" type="ORF">K7432_011541</name>
</gene>
<keyword evidence="4" id="KW-1185">Reference proteome</keyword>
<dbReference type="EMBL" id="JASJQH010007778">
    <property type="protein sequence ID" value="KAK9701853.1"/>
    <property type="molecule type" value="Genomic_DNA"/>
</dbReference>
<evidence type="ECO:0000256" key="2">
    <source>
        <dbReference type="SAM" id="SignalP"/>
    </source>
</evidence>
<reference evidence="3 4" key="1">
    <citation type="submission" date="2023-04" db="EMBL/GenBank/DDBJ databases">
        <title>Genome of Basidiobolus ranarum AG-B5.</title>
        <authorList>
            <person name="Stajich J.E."/>
            <person name="Carter-House D."/>
            <person name="Gryganskyi A."/>
        </authorList>
    </citation>
    <scope>NUCLEOTIDE SEQUENCE [LARGE SCALE GENOMIC DNA]</scope>
    <source>
        <strain evidence="3 4">AG-B5</strain>
    </source>
</reference>
<feature type="region of interest" description="Disordered" evidence="1">
    <location>
        <begin position="24"/>
        <end position="60"/>
    </location>
</feature>
<dbReference type="Proteomes" id="UP001479436">
    <property type="component" value="Unassembled WGS sequence"/>
</dbReference>
<feature type="chain" id="PRO_5046892884" evidence="2">
    <location>
        <begin position="18"/>
        <end position="60"/>
    </location>
</feature>